<feature type="transmembrane region" description="Helical" evidence="2">
    <location>
        <begin position="97"/>
        <end position="119"/>
    </location>
</feature>
<dbReference type="PANTHER" id="PTHR41542:SF1">
    <property type="entry name" value="BLL5807 PROTEIN"/>
    <property type="match status" value="1"/>
</dbReference>
<feature type="region of interest" description="Disordered" evidence="1">
    <location>
        <begin position="34"/>
        <end position="81"/>
    </location>
</feature>
<dbReference type="Pfam" id="PF04280">
    <property type="entry name" value="Tim44"/>
    <property type="match status" value="1"/>
</dbReference>
<reference evidence="5" key="1">
    <citation type="submission" date="2021-06" db="EMBL/GenBank/DDBJ databases">
        <title>Bradyrhizobium sp. S2-20-1 Genome sequencing.</title>
        <authorList>
            <person name="Jin L."/>
        </authorList>
    </citation>
    <scope>NUCLEOTIDE SEQUENCE</scope>
    <source>
        <strain evidence="5">S2-20-1</strain>
    </source>
</reference>
<feature type="signal peptide" evidence="3">
    <location>
        <begin position="1"/>
        <end position="33"/>
    </location>
</feature>
<keyword evidence="5" id="KW-0687">Ribonucleoprotein</keyword>
<feature type="domain" description="Tim44-like" evidence="4">
    <location>
        <begin position="181"/>
        <end position="324"/>
    </location>
</feature>
<dbReference type="EMBL" id="CP076134">
    <property type="protein sequence ID" value="QWG15026.1"/>
    <property type="molecule type" value="Genomic_DNA"/>
</dbReference>
<sequence length="326" mass="33779">MKFTQRTRGIVQAIAVVLSLAVPVMFAISAADARVGGGGSSGSRGTRTYSAPPSTSTAPGTAQPMNRTMTQPGSPGMAGPAAAGAASKGGFFNRPGMGMLGGLAAGFLGAGLLGMLFGGGMFSGLGGLSSIIGLILQIGLIILVVRLAMSWWQRRNATASAYAGPAPGAAVGPGAQTSFRTGTGFGLGSGSAPLEILPADYEAFERLLGEVQAAWSNEDVEKLHTLATPEMVSYFSKDLEENKARNDINKVTDVKLLQGDLAEAWREGDTDYASVAMRFSLVDKTLERGTGRLVAGSDTPTEATEVWTFVRPRGANWELSAIQQTN</sequence>
<accession>A0A975NI96</accession>
<evidence type="ECO:0000313" key="6">
    <source>
        <dbReference type="Proteomes" id="UP000680839"/>
    </source>
</evidence>
<keyword evidence="3" id="KW-0732">Signal</keyword>
<evidence type="ECO:0000313" key="5">
    <source>
        <dbReference type="EMBL" id="QWG15026.1"/>
    </source>
</evidence>
<dbReference type="InterPro" id="IPR007379">
    <property type="entry name" value="Tim44-like_dom"/>
</dbReference>
<keyword evidence="2" id="KW-0472">Membrane</keyword>
<feature type="chain" id="PRO_5038030673" evidence="3">
    <location>
        <begin position="34"/>
        <end position="326"/>
    </location>
</feature>
<evidence type="ECO:0000259" key="4">
    <source>
        <dbReference type="SMART" id="SM00978"/>
    </source>
</evidence>
<proteinExistence type="predicted"/>
<dbReference type="GO" id="GO:0005840">
    <property type="term" value="C:ribosome"/>
    <property type="evidence" value="ECO:0007669"/>
    <property type="project" value="UniProtKB-KW"/>
</dbReference>
<name>A0A975NI96_9BRAD</name>
<dbReference type="InterPro" id="IPR032710">
    <property type="entry name" value="NTF2-like_dom_sf"/>
</dbReference>
<keyword evidence="2" id="KW-0812">Transmembrane</keyword>
<dbReference type="Proteomes" id="UP000680839">
    <property type="component" value="Chromosome"/>
</dbReference>
<gene>
    <name evidence="5" type="ORF">KMZ29_10390</name>
</gene>
<evidence type="ECO:0000256" key="1">
    <source>
        <dbReference type="SAM" id="MobiDB-lite"/>
    </source>
</evidence>
<dbReference type="AlphaFoldDB" id="A0A975NI96"/>
<evidence type="ECO:0000256" key="2">
    <source>
        <dbReference type="SAM" id="Phobius"/>
    </source>
</evidence>
<organism evidence="5 6">
    <name type="scientific">Bradyrhizobium sediminis</name>
    <dbReference type="NCBI Taxonomy" id="2840469"/>
    <lineage>
        <taxon>Bacteria</taxon>
        <taxon>Pseudomonadati</taxon>
        <taxon>Pseudomonadota</taxon>
        <taxon>Alphaproteobacteria</taxon>
        <taxon>Hyphomicrobiales</taxon>
        <taxon>Nitrobacteraceae</taxon>
        <taxon>Bradyrhizobium</taxon>
    </lineage>
</organism>
<feature type="compositionally biased region" description="Polar residues" evidence="1">
    <location>
        <begin position="49"/>
        <end position="71"/>
    </location>
</feature>
<keyword evidence="2" id="KW-1133">Transmembrane helix</keyword>
<dbReference type="SUPFAM" id="SSF54427">
    <property type="entry name" value="NTF2-like"/>
    <property type="match status" value="1"/>
</dbReference>
<feature type="transmembrane region" description="Helical" evidence="2">
    <location>
        <begin position="131"/>
        <end position="152"/>
    </location>
</feature>
<dbReference type="SMART" id="SM00978">
    <property type="entry name" value="Tim44"/>
    <property type="match status" value="1"/>
</dbReference>
<evidence type="ECO:0000256" key="3">
    <source>
        <dbReference type="SAM" id="SignalP"/>
    </source>
</evidence>
<dbReference type="Gene3D" id="3.10.450.240">
    <property type="match status" value="1"/>
</dbReference>
<dbReference type="PANTHER" id="PTHR41542">
    <property type="entry name" value="BLL5807 PROTEIN"/>
    <property type="match status" value="1"/>
</dbReference>
<keyword evidence="5" id="KW-0689">Ribosomal protein</keyword>
<dbReference type="RefSeq" id="WP_215623602.1">
    <property type="nucleotide sequence ID" value="NZ_CP076134.1"/>
</dbReference>
<feature type="compositionally biased region" description="Low complexity" evidence="1">
    <location>
        <begin position="72"/>
        <end position="81"/>
    </location>
</feature>
<protein>
    <submittedName>
        <fullName evidence="5">39S ribosomal protein L45</fullName>
    </submittedName>
</protein>